<dbReference type="EMBL" id="CMVM020000122">
    <property type="status" value="NOT_ANNOTATED_CDS"/>
    <property type="molecule type" value="Genomic_DNA"/>
</dbReference>
<evidence type="ECO:0000313" key="2">
    <source>
        <dbReference type="EnsemblMetazoa" id="OVOC3840.1"/>
    </source>
</evidence>
<dbReference type="EnsemblMetazoa" id="OVOC3840.1">
    <property type="protein sequence ID" value="OVOC3840.1"/>
    <property type="gene ID" value="WBGene00240649"/>
</dbReference>
<evidence type="ECO:0000313" key="3">
    <source>
        <dbReference type="Proteomes" id="UP000024404"/>
    </source>
</evidence>
<reference evidence="2" key="2">
    <citation type="submission" date="2022-06" db="UniProtKB">
        <authorList>
            <consortium name="EnsemblMetazoa"/>
        </authorList>
    </citation>
    <scope>IDENTIFICATION</scope>
</reference>
<feature type="compositionally biased region" description="Polar residues" evidence="1">
    <location>
        <begin position="17"/>
        <end position="36"/>
    </location>
</feature>
<protein>
    <submittedName>
        <fullName evidence="2">Uncharacterized protein</fullName>
    </submittedName>
</protein>
<keyword evidence="3" id="KW-1185">Reference proteome</keyword>
<evidence type="ECO:0000256" key="1">
    <source>
        <dbReference type="SAM" id="MobiDB-lite"/>
    </source>
</evidence>
<dbReference type="Proteomes" id="UP000024404">
    <property type="component" value="Unassembled WGS sequence"/>
</dbReference>
<name>A0A8R1XUD7_ONCVO</name>
<sequence length="95" mass="10817">MYNPRFEYILPNERKTGQVQKTTSAQEWKSGKSSNPKLRDSRTDYQPPNQHTKLKLGKALQLKYEPTGRVFKKLDGYTCDIVDDLEGKIAVGSAL</sequence>
<dbReference type="AlphaFoldDB" id="A0A8R1XUD7"/>
<organism evidence="2 3">
    <name type="scientific">Onchocerca volvulus</name>
    <dbReference type="NCBI Taxonomy" id="6282"/>
    <lineage>
        <taxon>Eukaryota</taxon>
        <taxon>Metazoa</taxon>
        <taxon>Ecdysozoa</taxon>
        <taxon>Nematoda</taxon>
        <taxon>Chromadorea</taxon>
        <taxon>Rhabditida</taxon>
        <taxon>Spirurina</taxon>
        <taxon>Spiruromorpha</taxon>
        <taxon>Filarioidea</taxon>
        <taxon>Onchocercidae</taxon>
        <taxon>Onchocerca</taxon>
    </lineage>
</organism>
<proteinExistence type="predicted"/>
<accession>A0A8R1XUD7</accession>
<reference evidence="3" key="1">
    <citation type="submission" date="2013-10" db="EMBL/GenBank/DDBJ databases">
        <title>Genome sequencing of Onchocerca volvulus.</title>
        <authorList>
            <person name="Cotton J."/>
            <person name="Tsai J."/>
            <person name="Stanley E."/>
            <person name="Tracey A."/>
            <person name="Holroyd N."/>
            <person name="Lustigman S."/>
            <person name="Berriman M."/>
        </authorList>
    </citation>
    <scope>NUCLEOTIDE SEQUENCE</scope>
</reference>
<feature type="region of interest" description="Disordered" evidence="1">
    <location>
        <begin position="11"/>
        <end position="52"/>
    </location>
</feature>